<feature type="region of interest" description="Disordered" evidence="3">
    <location>
        <begin position="1"/>
        <end position="56"/>
    </location>
</feature>
<keyword evidence="2" id="KW-0106">Calcium</keyword>
<keyword evidence="5" id="KW-0808">Transferase</keyword>
<evidence type="ECO:0000313" key="6">
    <source>
        <dbReference type="Proteomes" id="UP001363151"/>
    </source>
</evidence>
<keyword evidence="1" id="KW-0479">Metal-binding</keyword>
<evidence type="ECO:0000313" key="5">
    <source>
        <dbReference type="EMBL" id="KAK7250084.1"/>
    </source>
</evidence>
<dbReference type="InterPro" id="IPR035892">
    <property type="entry name" value="C2_domain_sf"/>
</dbReference>
<feature type="compositionally biased region" description="Low complexity" evidence="3">
    <location>
        <begin position="443"/>
        <end position="452"/>
    </location>
</feature>
<dbReference type="PROSITE" id="PS50004">
    <property type="entry name" value="C2"/>
    <property type="match status" value="2"/>
</dbReference>
<feature type="domain" description="C2" evidence="4">
    <location>
        <begin position="196"/>
        <end position="311"/>
    </location>
</feature>
<dbReference type="Gene3D" id="2.60.40.150">
    <property type="entry name" value="C2 domain"/>
    <property type="match status" value="2"/>
</dbReference>
<comment type="caution">
    <text evidence="5">The sequence shown here is derived from an EMBL/GenBank/DDBJ whole genome shotgun (WGS) entry which is preliminary data.</text>
</comment>
<keyword evidence="5" id="KW-0418">Kinase</keyword>
<proteinExistence type="predicted"/>
<dbReference type="SMART" id="SM00239">
    <property type="entry name" value="C2"/>
    <property type="match status" value="2"/>
</dbReference>
<feature type="compositionally biased region" description="Basic residues" evidence="3">
    <location>
        <begin position="431"/>
        <end position="442"/>
    </location>
</feature>
<organism evidence="5 6">
    <name type="scientific">Aureococcus anophagefferens</name>
    <name type="common">Harmful bloom alga</name>
    <dbReference type="NCBI Taxonomy" id="44056"/>
    <lineage>
        <taxon>Eukaryota</taxon>
        <taxon>Sar</taxon>
        <taxon>Stramenopiles</taxon>
        <taxon>Ochrophyta</taxon>
        <taxon>Pelagophyceae</taxon>
        <taxon>Pelagomonadales</taxon>
        <taxon>Pelagomonadaceae</taxon>
        <taxon>Aureococcus</taxon>
    </lineage>
</organism>
<dbReference type="EMBL" id="JBBJCI010000038">
    <property type="protein sequence ID" value="KAK7250084.1"/>
    <property type="molecule type" value="Genomic_DNA"/>
</dbReference>
<dbReference type="Pfam" id="PF00168">
    <property type="entry name" value="C2"/>
    <property type="match status" value="3"/>
</dbReference>
<dbReference type="SUPFAM" id="SSF49562">
    <property type="entry name" value="C2 domain (Calcium/lipid-binding domain, CaLB)"/>
    <property type="match status" value="2"/>
</dbReference>
<accession>A0ABR1GAI7</accession>
<evidence type="ECO:0000259" key="4">
    <source>
        <dbReference type="PROSITE" id="PS50004"/>
    </source>
</evidence>
<feature type="domain" description="C2" evidence="4">
    <location>
        <begin position="37"/>
        <end position="158"/>
    </location>
</feature>
<gene>
    <name evidence="5" type="ORF">SO694_00006214</name>
</gene>
<evidence type="ECO:0000256" key="3">
    <source>
        <dbReference type="SAM" id="MobiDB-lite"/>
    </source>
</evidence>
<dbReference type="Proteomes" id="UP001363151">
    <property type="component" value="Unassembled WGS sequence"/>
</dbReference>
<dbReference type="GO" id="GO:0016301">
    <property type="term" value="F:kinase activity"/>
    <property type="evidence" value="ECO:0007669"/>
    <property type="project" value="UniProtKB-KW"/>
</dbReference>
<feature type="region of interest" description="Disordered" evidence="3">
    <location>
        <begin position="414"/>
        <end position="452"/>
    </location>
</feature>
<keyword evidence="6" id="KW-1185">Reference proteome</keyword>
<dbReference type="CDD" id="cd00030">
    <property type="entry name" value="C2"/>
    <property type="match status" value="2"/>
</dbReference>
<protein>
    <submittedName>
        <fullName evidence="5">Protein kinase C conserved region 2 (CalB)</fullName>
    </submittedName>
</protein>
<name>A0ABR1GAI7_AURAN</name>
<reference evidence="5 6" key="1">
    <citation type="submission" date="2024-03" db="EMBL/GenBank/DDBJ databases">
        <title>Aureococcus anophagefferens CCMP1851 and Kratosvirus quantuckense: Draft genome of a second virus-susceptible host strain in the model system.</title>
        <authorList>
            <person name="Chase E."/>
            <person name="Truchon A.R."/>
            <person name="Schepens W."/>
            <person name="Wilhelm S.W."/>
        </authorList>
    </citation>
    <scope>NUCLEOTIDE SEQUENCE [LARGE SCALE GENOMIC DNA]</scope>
    <source>
        <strain evidence="5 6">CCMP1851</strain>
    </source>
</reference>
<evidence type="ECO:0000256" key="1">
    <source>
        <dbReference type="ARBA" id="ARBA00022723"/>
    </source>
</evidence>
<dbReference type="PANTHER" id="PTHR45911">
    <property type="entry name" value="C2 DOMAIN-CONTAINING PROTEIN"/>
    <property type="match status" value="1"/>
</dbReference>
<evidence type="ECO:0000256" key="2">
    <source>
        <dbReference type="ARBA" id="ARBA00022837"/>
    </source>
</evidence>
<sequence>MGKGRGMLDGLRKSKKQKEAEKGAAAEKQERDQKRADEKVEEQTLSYQRHSDRPPNTLRITVIRAKDLQVMDGGMFSKGGSDPFPTCAVEGKKAKGTVKKKCLAPIWLEVFDLPAEDPDSVFTFQIDDHDLVGASDFMGLCRVRLGSLSDEKAHRKWHPLGNVKGEVDEIPRGEVELCLRWCHEKHRAYELPKEFKEGEKPLHEKEAANELHVLLIRARDLEVKDGKLFGPGSSDPLVTFDLGGSKQKSTVKKKELNPVWQETFIFTCEDESATLHCTLDDYDPLSGNDFMGLASVPVRTLANRKIHRGWHKLGPAKGKDDKGKKRGRLEMALRWKHNPSLVIPLCAELLKPELNMMKPKNELEIFLIRGAGRARGAARARGPTPPRAGLKIMDKNLLSKGGSSDPLMKFELCGETATSTTKKKDLNPQRGRARAARARRTPARAGGSSTSR</sequence>
<feature type="compositionally biased region" description="Basic and acidic residues" evidence="3">
    <location>
        <begin position="17"/>
        <end position="42"/>
    </location>
</feature>
<dbReference type="InterPro" id="IPR000008">
    <property type="entry name" value="C2_dom"/>
</dbReference>